<name>A0A8J6FQX3_ELECQ</name>
<reference evidence="4" key="1">
    <citation type="thesis" date="2020" institute="ProQuest LLC" country="789 East Eisenhower Parkway, Ann Arbor, MI, USA">
        <title>Comparative Genomics and Chromosome Evolution.</title>
        <authorList>
            <person name="Mudd A.B."/>
        </authorList>
    </citation>
    <scope>NUCLEOTIDE SEQUENCE</scope>
    <source>
        <strain evidence="4">HN-11 Male</strain>
        <tissue evidence="4">Kidney and liver</tissue>
    </source>
</reference>
<protein>
    <recommendedName>
        <fullName evidence="3">MD-2-related lipid-recognition domain-containing protein</fullName>
    </recommendedName>
</protein>
<dbReference type="InterPro" id="IPR028996">
    <property type="entry name" value="GM2-AP"/>
</dbReference>
<dbReference type="Pfam" id="PF02221">
    <property type="entry name" value="E1_DerP2_DerF2"/>
    <property type="match status" value="1"/>
</dbReference>
<proteinExistence type="predicted"/>
<evidence type="ECO:0000256" key="2">
    <source>
        <dbReference type="SAM" id="SignalP"/>
    </source>
</evidence>
<gene>
    <name evidence="4" type="ORF">GDO78_006508</name>
</gene>
<dbReference type="AlphaFoldDB" id="A0A8J6FQX3"/>
<dbReference type="GO" id="GO:0005319">
    <property type="term" value="F:lipid transporter activity"/>
    <property type="evidence" value="ECO:0007669"/>
    <property type="project" value="TreeGrafter"/>
</dbReference>
<feature type="domain" description="MD-2-related lipid-recognition" evidence="3">
    <location>
        <begin position="41"/>
        <end position="193"/>
    </location>
</feature>
<dbReference type="SUPFAM" id="SSF63707">
    <property type="entry name" value="Ganglioside M2 (gm2) activator"/>
    <property type="match status" value="1"/>
</dbReference>
<keyword evidence="1 2" id="KW-0732">Signal</keyword>
<organism evidence="4 5">
    <name type="scientific">Eleutherodactylus coqui</name>
    <name type="common">Puerto Rican coqui</name>
    <dbReference type="NCBI Taxonomy" id="57060"/>
    <lineage>
        <taxon>Eukaryota</taxon>
        <taxon>Metazoa</taxon>
        <taxon>Chordata</taxon>
        <taxon>Craniata</taxon>
        <taxon>Vertebrata</taxon>
        <taxon>Euteleostomi</taxon>
        <taxon>Amphibia</taxon>
        <taxon>Batrachia</taxon>
        <taxon>Anura</taxon>
        <taxon>Neobatrachia</taxon>
        <taxon>Hyloidea</taxon>
        <taxon>Eleutherodactylidae</taxon>
        <taxon>Eleutherodactylinae</taxon>
        <taxon>Eleutherodactylus</taxon>
        <taxon>Eleutherodactylus</taxon>
    </lineage>
</organism>
<sequence>MAPMYMCFVFACFTLVPLVTASGILVNRLPWRLTAINGFSWANCDAETLPGKIQSLTLLPDPLMIPGEITVCTILNTTVLLTAPVKIQVTAEKEVMGEWLKIPCLDNFGSCTYDDFCDILDDLIPPGQLCPEPLHTYGLPCHCPFKQGSYYLPVTSFEVPSLSIPSWFSKGNYRLKIVVSNGDQEIGCAKLTFSLAGTYI</sequence>
<dbReference type="Gene3D" id="2.70.220.10">
    <property type="entry name" value="Ganglioside GM2 activator"/>
    <property type="match status" value="1"/>
</dbReference>
<dbReference type="PANTHER" id="PTHR17357">
    <property type="entry name" value="GM2 GANGLIOSIDE ACTIVATOR PROTEIN"/>
    <property type="match status" value="1"/>
</dbReference>
<dbReference type="SMART" id="SM00737">
    <property type="entry name" value="ML"/>
    <property type="match status" value="1"/>
</dbReference>
<dbReference type="Proteomes" id="UP000770717">
    <property type="component" value="Unassembled WGS sequence"/>
</dbReference>
<feature type="signal peptide" evidence="2">
    <location>
        <begin position="1"/>
        <end position="21"/>
    </location>
</feature>
<dbReference type="PANTHER" id="PTHR17357:SF0">
    <property type="entry name" value="GANGLIOSIDE GM2 ACTIVATOR"/>
    <property type="match status" value="1"/>
</dbReference>
<feature type="chain" id="PRO_5035216421" description="MD-2-related lipid-recognition domain-containing protein" evidence="2">
    <location>
        <begin position="22"/>
        <end position="200"/>
    </location>
</feature>
<dbReference type="InterPro" id="IPR003172">
    <property type="entry name" value="ML_dom"/>
</dbReference>
<dbReference type="EMBL" id="WNTK01000002">
    <property type="protein sequence ID" value="KAG9491174.1"/>
    <property type="molecule type" value="Genomic_DNA"/>
</dbReference>
<dbReference type="GO" id="GO:0009898">
    <property type="term" value="C:cytoplasmic side of plasma membrane"/>
    <property type="evidence" value="ECO:0007669"/>
    <property type="project" value="TreeGrafter"/>
</dbReference>
<comment type="caution">
    <text evidence="4">The sequence shown here is derived from an EMBL/GenBank/DDBJ whole genome shotgun (WGS) entry which is preliminary data.</text>
</comment>
<dbReference type="InterPro" id="IPR036846">
    <property type="entry name" value="GM2-AP_sf"/>
</dbReference>
<keyword evidence="5" id="KW-1185">Reference proteome</keyword>
<dbReference type="GO" id="GO:0006689">
    <property type="term" value="P:ganglioside catabolic process"/>
    <property type="evidence" value="ECO:0007669"/>
    <property type="project" value="InterPro"/>
</dbReference>
<dbReference type="GO" id="GO:0008047">
    <property type="term" value="F:enzyme activator activity"/>
    <property type="evidence" value="ECO:0007669"/>
    <property type="project" value="InterPro"/>
</dbReference>
<evidence type="ECO:0000256" key="1">
    <source>
        <dbReference type="ARBA" id="ARBA00022729"/>
    </source>
</evidence>
<evidence type="ECO:0000313" key="4">
    <source>
        <dbReference type="EMBL" id="KAG9491174.1"/>
    </source>
</evidence>
<evidence type="ECO:0000259" key="3">
    <source>
        <dbReference type="SMART" id="SM00737"/>
    </source>
</evidence>
<dbReference type="OrthoDB" id="6409159at2759"/>
<evidence type="ECO:0000313" key="5">
    <source>
        <dbReference type="Proteomes" id="UP000770717"/>
    </source>
</evidence>
<accession>A0A8J6FQX3</accession>